<dbReference type="AlphaFoldDB" id="A0A1T4R1Z7"/>
<proteinExistence type="predicted"/>
<accession>A0A1T4R1Z7</accession>
<organism evidence="1 2">
    <name type="scientific">Cetobacterium ceti</name>
    <dbReference type="NCBI Taxonomy" id="180163"/>
    <lineage>
        <taxon>Bacteria</taxon>
        <taxon>Fusobacteriati</taxon>
        <taxon>Fusobacteriota</taxon>
        <taxon>Fusobacteriia</taxon>
        <taxon>Fusobacteriales</taxon>
        <taxon>Fusobacteriaceae</taxon>
        <taxon>Cetobacterium</taxon>
    </lineage>
</organism>
<evidence type="ECO:0000313" key="2">
    <source>
        <dbReference type="Proteomes" id="UP000191153"/>
    </source>
</evidence>
<evidence type="ECO:0000313" key="1">
    <source>
        <dbReference type="EMBL" id="SKA10054.1"/>
    </source>
</evidence>
<keyword evidence="2" id="KW-1185">Reference proteome</keyword>
<dbReference type="Proteomes" id="UP000191153">
    <property type="component" value="Unassembled WGS sequence"/>
</dbReference>
<gene>
    <name evidence="1" type="ORF">SAMN02745174_02556</name>
</gene>
<protein>
    <submittedName>
        <fullName evidence="1">Uncharacterized protein</fullName>
    </submittedName>
</protein>
<name>A0A1T4R1Z7_9FUSO</name>
<reference evidence="1 2" key="1">
    <citation type="submission" date="2017-02" db="EMBL/GenBank/DDBJ databases">
        <authorList>
            <person name="Peterson S.W."/>
        </authorList>
    </citation>
    <scope>NUCLEOTIDE SEQUENCE [LARGE SCALE GENOMIC DNA]</scope>
    <source>
        <strain evidence="1 2">ATCC 700028</strain>
    </source>
</reference>
<dbReference type="STRING" id="180163.SAMN02745174_02556"/>
<dbReference type="EMBL" id="FUWX01000040">
    <property type="protein sequence ID" value="SKA10054.1"/>
    <property type="molecule type" value="Genomic_DNA"/>
</dbReference>
<sequence>MKMITLTNETLISLKVNGEIKIFRFKNNELEIKLKELTLSVAIGGNR</sequence>
<dbReference type="RefSeq" id="WP_159443651.1">
    <property type="nucleotide sequence ID" value="NZ_FUWX01000040.1"/>
</dbReference>